<dbReference type="SUPFAM" id="SSF88659">
    <property type="entry name" value="Sigma3 and sigma4 domains of RNA polymerase sigma factors"/>
    <property type="match status" value="1"/>
</dbReference>
<dbReference type="KEGG" id="hdh:G5B40_10870"/>
<evidence type="ECO:0000256" key="4">
    <source>
        <dbReference type="ARBA" id="ARBA00023125"/>
    </source>
</evidence>
<dbReference type="GO" id="GO:0003677">
    <property type="term" value="F:DNA binding"/>
    <property type="evidence" value="ECO:0007669"/>
    <property type="project" value="UniProtKB-KW"/>
</dbReference>
<dbReference type="InterPro" id="IPR007627">
    <property type="entry name" value="RNA_pol_sigma70_r2"/>
</dbReference>
<evidence type="ECO:0000256" key="2">
    <source>
        <dbReference type="ARBA" id="ARBA00023015"/>
    </source>
</evidence>
<dbReference type="Gene3D" id="1.10.10.10">
    <property type="entry name" value="Winged helix-like DNA-binding domain superfamily/Winged helix DNA-binding domain"/>
    <property type="match status" value="1"/>
</dbReference>
<dbReference type="Pfam" id="PF04542">
    <property type="entry name" value="Sigma70_r2"/>
    <property type="match status" value="1"/>
</dbReference>
<organism evidence="8 9">
    <name type="scientific">Pikeienuella piscinae</name>
    <dbReference type="NCBI Taxonomy" id="2748098"/>
    <lineage>
        <taxon>Bacteria</taxon>
        <taxon>Pseudomonadati</taxon>
        <taxon>Pseudomonadota</taxon>
        <taxon>Alphaproteobacteria</taxon>
        <taxon>Rhodobacterales</taxon>
        <taxon>Paracoccaceae</taxon>
        <taxon>Pikeienuella</taxon>
    </lineage>
</organism>
<dbReference type="EMBL" id="CP049056">
    <property type="protein sequence ID" value="QIE55907.1"/>
    <property type="molecule type" value="Genomic_DNA"/>
</dbReference>
<reference evidence="8 9" key="1">
    <citation type="submission" date="2020-02" db="EMBL/GenBank/DDBJ databases">
        <title>complete genome sequence of Rhodobacteraceae bacterium.</title>
        <authorList>
            <person name="Park J."/>
            <person name="Kim Y.-S."/>
            <person name="Kim K.-H."/>
        </authorList>
    </citation>
    <scope>NUCLEOTIDE SEQUENCE [LARGE SCALE GENOMIC DNA]</scope>
    <source>
        <strain evidence="8 9">RR4-56</strain>
    </source>
</reference>
<keyword evidence="4" id="KW-0238">DNA-binding</keyword>
<dbReference type="InterPro" id="IPR039425">
    <property type="entry name" value="RNA_pol_sigma-70-like"/>
</dbReference>
<keyword evidence="3" id="KW-0731">Sigma factor</keyword>
<dbReference type="PANTHER" id="PTHR43133:SF8">
    <property type="entry name" value="RNA POLYMERASE SIGMA FACTOR HI_1459-RELATED"/>
    <property type="match status" value="1"/>
</dbReference>
<dbReference type="InterPro" id="IPR013324">
    <property type="entry name" value="RNA_pol_sigma_r3/r4-like"/>
</dbReference>
<gene>
    <name evidence="8" type="ORF">G5B40_10870</name>
</gene>
<dbReference type="Proteomes" id="UP000503336">
    <property type="component" value="Chromosome"/>
</dbReference>
<dbReference type="NCBIfam" id="NF004113">
    <property type="entry name" value="PRK05602.1"/>
    <property type="match status" value="1"/>
</dbReference>
<dbReference type="CDD" id="cd06171">
    <property type="entry name" value="Sigma70_r4"/>
    <property type="match status" value="1"/>
</dbReference>
<keyword evidence="2" id="KW-0805">Transcription regulation</keyword>
<evidence type="ECO:0000256" key="1">
    <source>
        <dbReference type="ARBA" id="ARBA00010641"/>
    </source>
</evidence>
<evidence type="ECO:0000256" key="3">
    <source>
        <dbReference type="ARBA" id="ARBA00023082"/>
    </source>
</evidence>
<dbReference type="SUPFAM" id="SSF88946">
    <property type="entry name" value="Sigma2 domain of RNA polymerase sigma factors"/>
    <property type="match status" value="1"/>
</dbReference>
<dbReference type="PANTHER" id="PTHR43133">
    <property type="entry name" value="RNA POLYMERASE ECF-TYPE SIGMA FACTO"/>
    <property type="match status" value="1"/>
</dbReference>
<dbReference type="Gene3D" id="1.10.1740.10">
    <property type="match status" value="1"/>
</dbReference>
<proteinExistence type="inferred from homology"/>
<feature type="domain" description="RNA polymerase sigma factor 70 region 4 type 2" evidence="7">
    <location>
        <begin position="129"/>
        <end position="180"/>
    </location>
</feature>
<keyword evidence="9" id="KW-1185">Reference proteome</keyword>
<dbReference type="AlphaFoldDB" id="A0A7L5BZF8"/>
<dbReference type="Pfam" id="PF08281">
    <property type="entry name" value="Sigma70_r4_2"/>
    <property type="match status" value="1"/>
</dbReference>
<dbReference type="InterPro" id="IPR036388">
    <property type="entry name" value="WH-like_DNA-bd_sf"/>
</dbReference>
<dbReference type="InterPro" id="IPR013325">
    <property type="entry name" value="RNA_pol_sigma_r2"/>
</dbReference>
<protein>
    <submittedName>
        <fullName evidence="8">RNA polymerase sigma factor</fullName>
    </submittedName>
</protein>
<feature type="domain" description="RNA polymerase sigma-70 region 2" evidence="6">
    <location>
        <begin position="33"/>
        <end position="99"/>
    </location>
</feature>
<dbReference type="GO" id="GO:0006352">
    <property type="term" value="P:DNA-templated transcription initiation"/>
    <property type="evidence" value="ECO:0007669"/>
    <property type="project" value="InterPro"/>
</dbReference>
<sequence>MRMSFDGEPDETDEALLARFSAGDQLAARALTMRLTPRVLALARRMLNDATEAEDVAQEAMMRLWRIAPDWRDGEAKLSTWLHRIAANLCIDRLRKRRRSGPPLDEIEEPADPAPSAVAHLVAGDRAAAVSRAIARLPERQRIAVTLRHFEDRANPEIAEMLEVSVDAVESLLMRGRRALARDLAALIAAEDGGGT</sequence>
<keyword evidence="5" id="KW-0804">Transcription</keyword>
<name>A0A7L5BZF8_9RHOB</name>
<dbReference type="InterPro" id="IPR013249">
    <property type="entry name" value="RNA_pol_sigma70_r4_t2"/>
</dbReference>
<evidence type="ECO:0000256" key="5">
    <source>
        <dbReference type="ARBA" id="ARBA00023163"/>
    </source>
</evidence>
<evidence type="ECO:0000259" key="7">
    <source>
        <dbReference type="Pfam" id="PF08281"/>
    </source>
</evidence>
<accession>A0A7L5BZF8</accession>
<dbReference type="GO" id="GO:0016987">
    <property type="term" value="F:sigma factor activity"/>
    <property type="evidence" value="ECO:0007669"/>
    <property type="project" value="UniProtKB-KW"/>
</dbReference>
<evidence type="ECO:0000313" key="8">
    <source>
        <dbReference type="EMBL" id="QIE55907.1"/>
    </source>
</evidence>
<comment type="similarity">
    <text evidence="1">Belongs to the sigma-70 factor family. ECF subfamily.</text>
</comment>
<evidence type="ECO:0000259" key="6">
    <source>
        <dbReference type="Pfam" id="PF04542"/>
    </source>
</evidence>
<dbReference type="NCBIfam" id="TIGR02937">
    <property type="entry name" value="sigma70-ECF"/>
    <property type="match status" value="1"/>
</dbReference>
<dbReference type="InterPro" id="IPR014284">
    <property type="entry name" value="RNA_pol_sigma-70_dom"/>
</dbReference>
<dbReference type="RefSeq" id="WP_165098424.1">
    <property type="nucleotide sequence ID" value="NZ_CP049056.1"/>
</dbReference>
<evidence type="ECO:0000313" key="9">
    <source>
        <dbReference type="Proteomes" id="UP000503336"/>
    </source>
</evidence>